<comment type="caution">
    <text evidence="2">The sequence shown here is derived from an EMBL/GenBank/DDBJ whole genome shotgun (WGS) entry which is preliminary data.</text>
</comment>
<sequence>MSNKKIIFKTNCNISEKINSNELREFLILIDKSGEYNLDFSQILGDSSVRIVVLIMCDNSKIKLNIKNYINGQNEINKTNILNFAKNGEVDIVSELEIEKKWAGSKWELHIENIFLWENAKISGVPRLNIKLDKARANHSLKAVKIKEEDLFYLSSRWLSEDNSKFILLKWKIQALLDSFEDKNKEIESEIMERFEGFIK</sequence>
<dbReference type="AlphaFoldDB" id="K2ADU5"/>
<reference evidence="2" key="1">
    <citation type="journal article" date="2012" name="Science">
        <title>Fermentation, hydrogen, and sulfur metabolism in multiple uncultivated bacterial phyla.</title>
        <authorList>
            <person name="Wrighton K.C."/>
            <person name="Thomas B.C."/>
            <person name="Sharon I."/>
            <person name="Miller C.S."/>
            <person name="Castelle C.J."/>
            <person name="VerBerkmoes N.C."/>
            <person name="Wilkins M.J."/>
            <person name="Hettich R.L."/>
            <person name="Lipton M.S."/>
            <person name="Williams K.H."/>
            <person name="Long P.E."/>
            <person name="Banfield J.F."/>
        </authorList>
    </citation>
    <scope>NUCLEOTIDE SEQUENCE [LARGE SCALE GENOMIC DNA]</scope>
</reference>
<dbReference type="GO" id="GO:0016226">
    <property type="term" value="P:iron-sulfur cluster assembly"/>
    <property type="evidence" value="ECO:0007669"/>
    <property type="project" value="InterPro"/>
</dbReference>
<dbReference type="InterPro" id="IPR037284">
    <property type="entry name" value="SUF_FeS_clus_asmbl_SufBD_sf"/>
</dbReference>
<evidence type="ECO:0000259" key="1">
    <source>
        <dbReference type="Pfam" id="PF01458"/>
    </source>
</evidence>
<feature type="domain" description="SUF system FeS cluster assembly SufBD core" evidence="1">
    <location>
        <begin position="95"/>
        <end position="168"/>
    </location>
</feature>
<dbReference type="Pfam" id="PF01458">
    <property type="entry name" value="SUFBD_core"/>
    <property type="match status" value="1"/>
</dbReference>
<name>K2ADU5_9BACT</name>
<organism evidence="2">
    <name type="scientific">uncultured bacterium</name>
    <name type="common">gcode 4</name>
    <dbReference type="NCBI Taxonomy" id="1234023"/>
    <lineage>
        <taxon>Bacteria</taxon>
        <taxon>environmental samples</taxon>
    </lineage>
</organism>
<dbReference type="SUPFAM" id="SSF101960">
    <property type="entry name" value="Stabilizer of iron transporter SufD"/>
    <property type="match status" value="1"/>
</dbReference>
<proteinExistence type="predicted"/>
<evidence type="ECO:0000313" key="2">
    <source>
        <dbReference type="EMBL" id="EKD66210.1"/>
    </source>
</evidence>
<protein>
    <recommendedName>
        <fullName evidence="1">SUF system FeS cluster assembly SufBD core domain-containing protein</fullName>
    </recommendedName>
</protein>
<accession>K2ADU5</accession>
<gene>
    <name evidence="2" type="ORF">ACD_49C00060G0052</name>
</gene>
<dbReference type="EMBL" id="AMFJ01021646">
    <property type="protein sequence ID" value="EKD66210.1"/>
    <property type="molecule type" value="Genomic_DNA"/>
</dbReference>
<dbReference type="InterPro" id="IPR000825">
    <property type="entry name" value="SUF_FeS_clus_asmbl_SufBD_core"/>
</dbReference>